<dbReference type="Proteomes" id="UP000441717">
    <property type="component" value="Unassembled WGS sequence"/>
</dbReference>
<protein>
    <submittedName>
        <fullName evidence="1">DUF4258 domain-containing protein</fullName>
    </submittedName>
</protein>
<evidence type="ECO:0000313" key="2">
    <source>
        <dbReference type="Proteomes" id="UP000441717"/>
    </source>
</evidence>
<keyword evidence="2" id="KW-1185">Reference proteome</keyword>
<accession>A0A6N7IW55</accession>
<dbReference type="AlphaFoldDB" id="A0A6N7IW55"/>
<dbReference type="Pfam" id="PF14076">
    <property type="entry name" value="DUF4258"/>
    <property type="match status" value="1"/>
</dbReference>
<proteinExistence type="predicted"/>
<evidence type="ECO:0000313" key="1">
    <source>
        <dbReference type="EMBL" id="MQL53779.1"/>
    </source>
</evidence>
<organism evidence="1 2">
    <name type="scientific">Desulfofundulus thermobenzoicus</name>
    <dbReference type="NCBI Taxonomy" id="29376"/>
    <lineage>
        <taxon>Bacteria</taxon>
        <taxon>Bacillati</taxon>
        <taxon>Bacillota</taxon>
        <taxon>Clostridia</taxon>
        <taxon>Eubacteriales</taxon>
        <taxon>Peptococcaceae</taxon>
        <taxon>Desulfofundulus</taxon>
    </lineage>
</organism>
<dbReference type="InterPro" id="IPR025354">
    <property type="entry name" value="DUF4258"/>
</dbReference>
<dbReference type="OrthoDB" id="964236at2"/>
<reference evidence="1 2" key="1">
    <citation type="submission" date="2019-10" db="EMBL/GenBank/DDBJ databases">
        <title>Comparative genomics of sulfur disproportionating microorganisms.</title>
        <authorList>
            <person name="Ward L.M."/>
            <person name="Bertran E."/>
            <person name="Johnston D."/>
        </authorList>
    </citation>
    <scope>NUCLEOTIDE SEQUENCE [LARGE SCALE GENOMIC DNA]</scope>
    <source>
        <strain evidence="1 2">DSM 14055</strain>
    </source>
</reference>
<comment type="caution">
    <text evidence="1">The sequence shown here is derived from an EMBL/GenBank/DDBJ whole genome shotgun (WGS) entry which is preliminary data.</text>
</comment>
<gene>
    <name evidence="1" type="ORF">GFC01_16250</name>
</gene>
<dbReference type="EMBL" id="WHYR01000067">
    <property type="protein sequence ID" value="MQL53779.1"/>
    <property type="molecule type" value="Genomic_DNA"/>
</dbReference>
<sequence>MDSNLIREKILSGNWAMSKHARVRAGQRKVKDTDVIMAIANGVIIEDYPEDVRGHSCLVLGYIGPGRPAHAVCGIDPSGTLIIITVYFPEPPKWIDERTRGKGDQDGD</sequence>
<name>A0A6N7IW55_9FIRM</name>